<dbReference type="PROSITE" id="PS51186">
    <property type="entry name" value="GNAT"/>
    <property type="match status" value="1"/>
</dbReference>
<dbReference type="STRING" id="531814.SAMN04487944_1159"/>
<dbReference type="OrthoDB" id="9127144at2"/>
<dbReference type="AlphaFoldDB" id="A0A1H9TVU4"/>
<proteinExistence type="predicted"/>
<accession>A0A1H9TVU4</accession>
<dbReference type="CDD" id="cd04301">
    <property type="entry name" value="NAT_SF"/>
    <property type="match status" value="1"/>
</dbReference>
<keyword evidence="2" id="KW-0808">Transferase</keyword>
<dbReference type="Proteomes" id="UP000199687">
    <property type="component" value="Unassembled WGS sequence"/>
</dbReference>
<reference evidence="2 3" key="1">
    <citation type="submission" date="2016-10" db="EMBL/GenBank/DDBJ databases">
        <authorList>
            <person name="de Groot N.N."/>
        </authorList>
    </citation>
    <scope>NUCLEOTIDE SEQUENCE [LARGE SCALE GENOMIC DNA]</scope>
    <source>
        <strain evidence="2 3">CGMCC 1.7727</strain>
    </source>
</reference>
<dbReference type="SUPFAM" id="SSF55729">
    <property type="entry name" value="Acyl-CoA N-acyltransferases (Nat)"/>
    <property type="match status" value="1"/>
</dbReference>
<dbReference type="EMBL" id="FOGL01000015">
    <property type="protein sequence ID" value="SES01172.1"/>
    <property type="molecule type" value="Genomic_DNA"/>
</dbReference>
<dbReference type="RefSeq" id="WP_089742167.1">
    <property type="nucleotide sequence ID" value="NZ_FOGL01000015.1"/>
</dbReference>
<evidence type="ECO:0000313" key="2">
    <source>
        <dbReference type="EMBL" id="SES01172.1"/>
    </source>
</evidence>
<evidence type="ECO:0000313" key="3">
    <source>
        <dbReference type="Proteomes" id="UP000199687"/>
    </source>
</evidence>
<evidence type="ECO:0000259" key="1">
    <source>
        <dbReference type="PROSITE" id="PS51186"/>
    </source>
</evidence>
<sequence length="151" mass="17790">MNIDFKKIDKNNYKECFHLNVKKEQSNFVAPNWYSLLEVHYEDGERYPLGIYDGETMVGFLMYVFHPADEEFPKDSWWIERFMIDEAYQNKGYGASALRNFITFFKNNYNEMGIRISTEPTNKVAIHLYESVGFTMTGEMVGDEAVLYLDL</sequence>
<feature type="domain" description="N-acetyltransferase" evidence="1">
    <location>
        <begin position="3"/>
        <end position="151"/>
    </location>
</feature>
<dbReference type="Gene3D" id="3.40.630.30">
    <property type="match status" value="1"/>
</dbReference>
<name>A0A1H9TVU4_9BACI</name>
<organism evidence="2 3">
    <name type="scientific">Gracilibacillus ureilyticus</name>
    <dbReference type="NCBI Taxonomy" id="531814"/>
    <lineage>
        <taxon>Bacteria</taxon>
        <taxon>Bacillati</taxon>
        <taxon>Bacillota</taxon>
        <taxon>Bacilli</taxon>
        <taxon>Bacillales</taxon>
        <taxon>Bacillaceae</taxon>
        <taxon>Gracilibacillus</taxon>
    </lineage>
</organism>
<dbReference type="InterPro" id="IPR000182">
    <property type="entry name" value="GNAT_dom"/>
</dbReference>
<dbReference type="Pfam" id="PF00583">
    <property type="entry name" value="Acetyltransf_1"/>
    <property type="match status" value="1"/>
</dbReference>
<protein>
    <submittedName>
        <fullName evidence="2">Diamine N-acetyltransferase</fullName>
    </submittedName>
</protein>
<dbReference type="InterPro" id="IPR016181">
    <property type="entry name" value="Acyl_CoA_acyltransferase"/>
</dbReference>
<gene>
    <name evidence="2" type="ORF">SAMN04487944_1159</name>
</gene>
<dbReference type="PANTHER" id="PTHR43617:SF2">
    <property type="entry name" value="UPF0039 PROTEIN SLL0451"/>
    <property type="match status" value="1"/>
</dbReference>
<keyword evidence="3" id="KW-1185">Reference proteome</keyword>
<dbReference type="InterPro" id="IPR050276">
    <property type="entry name" value="MshD_Acetyltransferase"/>
</dbReference>
<dbReference type="PANTHER" id="PTHR43617">
    <property type="entry name" value="L-AMINO ACID N-ACETYLTRANSFERASE"/>
    <property type="match status" value="1"/>
</dbReference>
<dbReference type="GO" id="GO:0016747">
    <property type="term" value="F:acyltransferase activity, transferring groups other than amino-acyl groups"/>
    <property type="evidence" value="ECO:0007669"/>
    <property type="project" value="InterPro"/>
</dbReference>